<dbReference type="PROSITE" id="PS00041">
    <property type="entry name" value="HTH_ARAC_FAMILY_1"/>
    <property type="match status" value="1"/>
</dbReference>
<dbReference type="Gene3D" id="1.10.10.60">
    <property type="entry name" value="Homeodomain-like"/>
    <property type="match status" value="1"/>
</dbReference>
<keyword evidence="1" id="KW-0805">Transcription regulation</keyword>
<dbReference type="InterPro" id="IPR018062">
    <property type="entry name" value="HTH_AraC-typ_CS"/>
</dbReference>
<dbReference type="Proteomes" id="UP000272503">
    <property type="component" value="Unassembled WGS sequence"/>
</dbReference>
<dbReference type="OrthoDB" id="2039152at2"/>
<comment type="caution">
    <text evidence="5">The sequence shown here is derived from an EMBL/GenBank/DDBJ whole genome shotgun (WGS) entry which is preliminary data.</text>
</comment>
<dbReference type="InterPro" id="IPR003313">
    <property type="entry name" value="AraC-bd"/>
</dbReference>
<evidence type="ECO:0000256" key="1">
    <source>
        <dbReference type="ARBA" id="ARBA00023015"/>
    </source>
</evidence>
<dbReference type="SUPFAM" id="SSF51182">
    <property type="entry name" value="RmlC-like cupins"/>
    <property type="match status" value="1"/>
</dbReference>
<evidence type="ECO:0000256" key="2">
    <source>
        <dbReference type="ARBA" id="ARBA00023125"/>
    </source>
</evidence>
<organism evidence="5 6">
    <name type="scientific">Mycetocola tolaasinivorans</name>
    <dbReference type="NCBI Taxonomy" id="76635"/>
    <lineage>
        <taxon>Bacteria</taxon>
        <taxon>Bacillati</taxon>
        <taxon>Actinomycetota</taxon>
        <taxon>Actinomycetes</taxon>
        <taxon>Micrococcales</taxon>
        <taxon>Microbacteriaceae</taxon>
        <taxon>Mycetocola</taxon>
    </lineage>
</organism>
<dbReference type="EMBL" id="RCUX01000002">
    <property type="protein sequence ID" value="RLP77584.1"/>
    <property type="molecule type" value="Genomic_DNA"/>
</dbReference>
<dbReference type="InterPro" id="IPR009057">
    <property type="entry name" value="Homeodomain-like_sf"/>
</dbReference>
<accession>A0A3L7AC72</accession>
<keyword evidence="2" id="KW-0238">DNA-binding</keyword>
<dbReference type="Gene3D" id="2.60.120.10">
    <property type="entry name" value="Jelly Rolls"/>
    <property type="match status" value="1"/>
</dbReference>
<name>A0A3L7AC72_9MICO</name>
<dbReference type="PANTHER" id="PTHR11019">
    <property type="entry name" value="HTH-TYPE TRANSCRIPTIONAL REGULATOR NIMR"/>
    <property type="match status" value="1"/>
</dbReference>
<evidence type="ECO:0000313" key="5">
    <source>
        <dbReference type="EMBL" id="RLP77584.1"/>
    </source>
</evidence>
<dbReference type="SMART" id="SM00342">
    <property type="entry name" value="HTH_ARAC"/>
    <property type="match status" value="1"/>
</dbReference>
<dbReference type="GO" id="GO:0043565">
    <property type="term" value="F:sequence-specific DNA binding"/>
    <property type="evidence" value="ECO:0007669"/>
    <property type="project" value="InterPro"/>
</dbReference>
<dbReference type="GO" id="GO:0003700">
    <property type="term" value="F:DNA-binding transcription factor activity"/>
    <property type="evidence" value="ECO:0007669"/>
    <property type="project" value="InterPro"/>
</dbReference>
<reference evidence="5 6" key="1">
    <citation type="submission" date="2018-10" db="EMBL/GenBank/DDBJ databases">
        <authorList>
            <person name="Li J."/>
        </authorList>
    </citation>
    <scope>NUCLEOTIDE SEQUENCE [LARGE SCALE GENOMIC DNA]</scope>
    <source>
        <strain evidence="5 6">IF 016277</strain>
    </source>
</reference>
<keyword evidence="6" id="KW-1185">Reference proteome</keyword>
<dbReference type="InterPro" id="IPR011051">
    <property type="entry name" value="RmlC_Cupin_sf"/>
</dbReference>
<gene>
    <name evidence="5" type="ORF">D9V32_03575</name>
</gene>
<dbReference type="PANTHER" id="PTHR11019:SF199">
    <property type="entry name" value="HTH-TYPE TRANSCRIPTIONAL REGULATOR NIMR"/>
    <property type="match status" value="1"/>
</dbReference>
<keyword evidence="3" id="KW-0804">Transcription</keyword>
<evidence type="ECO:0000256" key="3">
    <source>
        <dbReference type="ARBA" id="ARBA00023163"/>
    </source>
</evidence>
<protein>
    <submittedName>
        <fullName evidence="5">AraC family transcriptional regulator</fullName>
    </submittedName>
</protein>
<dbReference type="PROSITE" id="PS01124">
    <property type="entry name" value="HTH_ARAC_FAMILY_2"/>
    <property type="match status" value="1"/>
</dbReference>
<evidence type="ECO:0000313" key="6">
    <source>
        <dbReference type="Proteomes" id="UP000272503"/>
    </source>
</evidence>
<dbReference type="AlphaFoldDB" id="A0A3L7AC72"/>
<dbReference type="Pfam" id="PF12833">
    <property type="entry name" value="HTH_18"/>
    <property type="match status" value="1"/>
</dbReference>
<proteinExistence type="predicted"/>
<dbReference type="Pfam" id="PF02311">
    <property type="entry name" value="AraC_binding"/>
    <property type="match status" value="1"/>
</dbReference>
<dbReference type="SUPFAM" id="SSF46689">
    <property type="entry name" value="Homeodomain-like"/>
    <property type="match status" value="1"/>
</dbReference>
<feature type="domain" description="HTH araC/xylS-type" evidence="4">
    <location>
        <begin position="144"/>
        <end position="244"/>
    </location>
</feature>
<evidence type="ECO:0000259" key="4">
    <source>
        <dbReference type="PROSITE" id="PS01124"/>
    </source>
</evidence>
<dbReference type="InterPro" id="IPR018060">
    <property type="entry name" value="HTH_AraC"/>
</dbReference>
<dbReference type="InterPro" id="IPR014710">
    <property type="entry name" value="RmlC-like_jellyroll"/>
</dbReference>
<sequence>MVDAPWLVTTMMVAADSPISWRAHHHYEHEILWSPTGNVTVEAADQVWLVPPVLGIWIPAGTPHRVRAKAGTRTYATYLNPDLVEITWPDVLGVSLSPALRELLLHNHFEEMPDTQRLRLQRTIVDLVTPVTAASLDIPLPTDPELVDIAQRIIARPDDSRTVEDWAATLNLSGRTLMRRFEADTGLSLTRWRILVRVRLALIDLAAGHTVAAVARRLGYANPSTFIDTFRSVTGHTPAAYFRSVSRTD</sequence>